<feature type="region of interest" description="Disordered" evidence="17">
    <location>
        <begin position="1003"/>
        <end position="1022"/>
    </location>
</feature>
<evidence type="ECO:0000256" key="8">
    <source>
        <dbReference type="ARBA" id="ARBA00023159"/>
    </source>
</evidence>
<proteinExistence type="inferred from homology"/>
<dbReference type="GO" id="GO:0005634">
    <property type="term" value="C:nucleus"/>
    <property type="evidence" value="ECO:0007669"/>
    <property type="project" value="UniProtKB-SubCell"/>
</dbReference>
<protein>
    <recommendedName>
        <fullName evidence="4">Chromatin modification-related protein EAF1</fullName>
    </recommendedName>
    <alternativeName>
        <fullName evidence="15">Chromatin modification-related protein eaf1</fullName>
    </alternativeName>
    <alternativeName>
        <fullName evidence="14 16">ESA1-associated factor 1</fullName>
    </alternativeName>
    <alternativeName>
        <fullName evidence="13">Vacuolar import and degradation protein 21</fullName>
    </alternativeName>
</protein>
<evidence type="ECO:0000256" key="4">
    <source>
        <dbReference type="ARBA" id="ARBA00018561"/>
    </source>
</evidence>
<feature type="region of interest" description="Disordered" evidence="17">
    <location>
        <begin position="383"/>
        <end position="415"/>
    </location>
</feature>
<evidence type="ECO:0000256" key="9">
    <source>
        <dbReference type="ARBA" id="ARBA00023163"/>
    </source>
</evidence>
<dbReference type="Gene3D" id="1.10.10.60">
    <property type="entry name" value="Homeodomain-like"/>
    <property type="match status" value="1"/>
</dbReference>
<dbReference type="SMART" id="SM00573">
    <property type="entry name" value="HSA"/>
    <property type="match status" value="1"/>
</dbReference>
<dbReference type="InterPro" id="IPR014012">
    <property type="entry name" value="HSA_dom"/>
</dbReference>
<dbReference type="InterPro" id="IPR009057">
    <property type="entry name" value="Homeodomain-like_sf"/>
</dbReference>
<feature type="compositionally biased region" description="Low complexity" evidence="17">
    <location>
        <begin position="789"/>
        <end position="812"/>
    </location>
</feature>
<keyword evidence="11" id="KW-0539">Nucleus</keyword>
<dbReference type="GO" id="GO:0006281">
    <property type="term" value="P:DNA repair"/>
    <property type="evidence" value="ECO:0007669"/>
    <property type="project" value="UniProtKB-KW"/>
</dbReference>
<sequence length="1126" mass="125690">MATDLASIQEERSRKLKELFFLFSNPLQSLDSFKKSLNTPTARQFFKANDISLGNHLLITALPRVHDYESLKREIANTVQSELYQSGSKRTHDGNGNSPSKSHKTTLTDYPSRLMPAAFGEKKKTSGVTSLMSQVDVLEMETNSFLNKQISDLEILSLPEHYPTEVHNVSSLAELYYLTQTLPLIKLLPGSHKILMTEDFELALLEGKIAVLYSRIEELKRQKKWSLRQPIRYYDPFLYSKRNKKAKSYHWDTLLSEAKWMAADFKESSKFKRACCFEMAQAVQDYWSYGKIMCVKRKKIRHIGDSPEELELPEEAAEESEVKVDVVDEFLNLTDPAEASVQTPAEDAMEVDETEKTDAAIDTEPLDILDVKAEAAAEDIADIQEDEIQKDKAQNTEPDADAEPEPQDQDQELEIPEDTIDISKLLERPDPSQEIVPHELPEYTAEDLAKLGVSTRSSPFKLHVNVNDIKKIDQSIIRNLPKFTAFDDDLVSNMHHAPLKPGENSIIPASRMLYPFDQDDYWYKIILRDTEQELPAAEDITGPPEFQKGLFGVSHRRFNYLKPPKPPLIKNIEFRSPTIWLPQDDKHLIHYVAEYCFNWDLIAENLVANASTLKRYESNIERRTPWQCFERYIQLNEKFQFSDMKGHNAYLAQQWLEQAHKAQLTTKRRISPLGVGNESIQRGHRRLRWASMFDAMRKTMRKREAAAAKANTRRSTPSLASDFAGQTANSSTYPNGTTAVKRPTDRIPTPGELSKLKFDRDKTIQEAYLNQQSTRSRMMAAVSQLKSNSGSGSSGSPSGTSGSSDAGPGAPDMQRRTSNIPGRTQLTGTAASTLQRPQPTGAQPQQLQQGKPLIGNIKRPTTPNGTPYTVEQIQQLLQIQKQRRIMQQQNQAGKGGGVVPASTNTNMQLQGARKLAGTGQVGLGQNFGGAGVTTGSSSAAMAQTVGQAKRTTGPPPKRLQFAPGQVSAIINSIQQKNPKLTKEQVTKLAASYLANLQQQQQTRLEQQQQQQPQSGRPGNQSQQAILARLAQLQRQRMVGGKEPDTPSLSKLQYEERKKLMLQGTQLPISLYSPSGASSPNYATLSPNLGSTNLAQQSNMAIPPSGSGSGSSTRSGNRQQANKNPEN</sequence>
<feature type="compositionally biased region" description="Polar residues" evidence="17">
    <location>
        <begin position="1070"/>
        <end position="1099"/>
    </location>
</feature>
<feature type="region of interest" description="Disordered" evidence="17">
    <location>
        <begin position="1070"/>
        <end position="1126"/>
    </location>
</feature>
<evidence type="ECO:0000256" key="3">
    <source>
        <dbReference type="ARBA" id="ARBA00011353"/>
    </source>
</evidence>
<evidence type="ECO:0000259" key="19">
    <source>
        <dbReference type="PROSITE" id="PS51204"/>
    </source>
</evidence>
<evidence type="ECO:0000313" key="21">
    <source>
        <dbReference type="Proteomes" id="UP000182334"/>
    </source>
</evidence>
<reference evidence="20 21" key="1">
    <citation type="submission" date="2016-10" db="EMBL/GenBank/DDBJ databases">
        <authorList>
            <person name="de Groot N.N."/>
        </authorList>
    </citation>
    <scope>NUCLEOTIDE SEQUENCE [LARGE SCALE GENOMIC DNA]</scope>
    <source>
        <strain evidence="20 21">CBS 141442</strain>
    </source>
</reference>
<dbReference type="STRING" id="45354.A0A1L0CT27"/>
<keyword evidence="5" id="KW-0227">DNA damage</keyword>
<keyword evidence="6" id="KW-0156">Chromatin regulator</keyword>
<feature type="region of interest" description="Disordered" evidence="17">
    <location>
        <begin position="82"/>
        <end position="107"/>
    </location>
</feature>
<evidence type="ECO:0000256" key="15">
    <source>
        <dbReference type="ARBA" id="ARBA00072841"/>
    </source>
</evidence>
<evidence type="ECO:0000256" key="11">
    <source>
        <dbReference type="ARBA" id="ARBA00023242"/>
    </source>
</evidence>
<feature type="region of interest" description="Disordered" evidence="17">
    <location>
        <begin position="770"/>
        <end position="866"/>
    </location>
</feature>
<evidence type="ECO:0000256" key="16">
    <source>
        <dbReference type="ARBA" id="ARBA00082479"/>
    </source>
</evidence>
<comment type="similarity">
    <text evidence="2">Belongs to the EAF1 family.</text>
</comment>
<dbReference type="PANTHER" id="PTHR46459">
    <property type="entry name" value="E1A-BINDING PROTEIN P400-RELATED"/>
    <property type="match status" value="1"/>
</dbReference>
<dbReference type="GO" id="GO:0006325">
    <property type="term" value="P:chromatin organization"/>
    <property type="evidence" value="ECO:0007669"/>
    <property type="project" value="UniProtKB-KW"/>
</dbReference>
<feature type="compositionally biased region" description="Polar residues" evidence="17">
    <location>
        <begin position="816"/>
        <end position="836"/>
    </location>
</feature>
<evidence type="ECO:0000256" key="13">
    <source>
        <dbReference type="ARBA" id="ARBA00029670"/>
    </source>
</evidence>
<keyword evidence="7" id="KW-0805">Transcription regulation</keyword>
<dbReference type="CDD" id="cd00167">
    <property type="entry name" value="SANT"/>
    <property type="match status" value="1"/>
</dbReference>
<dbReference type="GO" id="GO:0035267">
    <property type="term" value="C:NuA4 histone acetyltransferase complex"/>
    <property type="evidence" value="ECO:0007669"/>
    <property type="project" value="UniProtKB-ARBA"/>
</dbReference>
<feature type="domain" description="HSA" evidence="19">
    <location>
        <begin position="238"/>
        <end position="317"/>
    </location>
</feature>
<evidence type="ECO:0000256" key="5">
    <source>
        <dbReference type="ARBA" id="ARBA00022763"/>
    </source>
</evidence>
<dbReference type="Pfam" id="PF07529">
    <property type="entry name" value="HSA"/>
    <property type="match status" value="1"/>
</dbReference>
<evidence type="ECO:0000256" key="10">
    <source>
        <dbReference type="ARBA" id="ARBA00023204"/>
    </source>
</evidence>
<evidence type="ECO:0000256" key="12">
    <source>
        <dbReference type="ARBA" id="ARBA00025178"/>
    </source>
</evidence>
<evidence type="ECO:0000256" key="7">
    <source>
        <dbReference type="ARBA" id="ARBA00023015"/>
    </source>
</evidence>
<keyword evidence="10" id="KW-0234">DNA repair</keyword>
<evidence type="ECO:0000256" key="1">
    <source>
        <dbReference type="ARBA" id="ARBA00004123"/>
    </source>
</evidence>
<keyword evidence="9" id="KW-0804">Transcription</keyword>
<keyword evidence="8" id="KW-0010">Activator</keyword>
<keyword evidence="21" id="KW-1185">Reference proteome</keyword>
<dbReference type="GO" id="GO:0003682">
    <property type="term" value="F:chromatin binding"/>
    <property type="evidence" value="ECO:0007669"/>
    <property type="project" value="TreeGrafter"/>
</dbReference>
<dbReference type="SMART" id="SM00717">
    <property type="entry name" value="SANT"/>
    <property type="match status" value="1"/>
</dbReference>
<evidence type="ECO:0000259" key="18">
    <source>
        <dbReference type="PROSITE" id="PS50090"/>
    </source>
</evidence>
<dbReference type="AlphaFoldDB" id="A0A1L0CT27"/>
<evidence type="ECO:0000256" key="17">
    <source>
        <dbReference type="SAM" id="MobiDB-lite"/>
    </source>
</evidence>
<comment type="subunit">
    <text evidence="3">Component of the NuA4 histone acetyltransferase complex.</text>
</comment>
<comment type="function">
    <text evidence="12">Component of the NuA4 histone acetyltransferase complex which is involved in transcriptional activation of selected genes principally by acetylation of nucleosomal histone H4 and H2A. The NuA4 complex is also involved in DNA repair.</text>
</comment>
<dbReference type="PROSITE" id="PS50090">
    <property type="entry name" value="MYB_LIKE"/>
    <property type="match status" value="1"/>
</dbReference>
<dbReference type="OrthoDB" id="5364245at2759"/>
<accession>A0A1L0CT27</accession>
<dbReference type="InterPro" id="IPR001005">
    <property type="entry name" value="SANT/Myb"/>
</dbReference>
<gene>
    <name evidence="20" type="ORF">SAMEA4029010_CIC11G00000002495</name>
</gene>
<dbReference type="SUPFAM" id="SSF46689">
    <property type="entry name" value="Homeodomain-like"/>
    <property type="match status" value="1"/>
</dbReference>
<feature type="domain" description="Myb-like" evidence="18">
    <location>
        <begin position="580"/>
        <end position="636"/>
    </location>
</feature>
<dbReference type="FunFam" id="1.10.10.60:FF:000484">
    <property type="entry name" value="Chromatin modification-related protein EAF1"/>
    <property type="match status" value="1"/>
</dbReference>
<feature type="compositionally biased region" description="Acidic residues" evidence="17">
    <location>
        <begin position="398"/>
        <end position="415"/>
    </location>
</feature>
<dbReference type="PROSITE" id="PS51204">
    <property type="entry name" value="HSA"/>
    <property type="match status" value="1"/>
</dbReference>
<evidence type="ECO:0000256" key="2">
    <source>
        <dbReference type="ARBA" id="ARBA00008913"/>
    </source>
</evidence>
<evidence type="ECO:0000256" key="14">
    <source>
        <dbReference type="ARBA" id="ARBA00032084"/>
    </source>
</evidence>
<dbReference type="PANTHER" id="PTHR46459:SF1">
    <property type="entry name" value="E1A-BINDING PROTEIN P400"/>
    <property type="match status" value="1"/>
</dbReference>
<feature type="compositionally biased region" description="Low complexity" evidence="17">
    <location>
        <begin position="837"/>
        <end position="853"/>
    </location>
</feature>
<name>A0A1L0CT27_9ASCO</name>
<evidence type="ECO:0000256" key="6">
    <source>
        <dbReference type="ARBA" id="ARBA00022853"/>
    </source>
</evidence>
<dbReference type="EMBL" id="LT635756">
    <property type="protein sequence ID" value="SGZ46592.1"/>
    <property type="molecule type" value="Genomic_DNA"/>
</dbReference>
<dbReference type="Pfam" id="PF13921">
    <property type="entry name" value="Myb_DNA-bind_6"/>
    <property type="match status" value="1"/>
</dbReference>
<organism evidence="20 21">
    <name type="scientific">Sungouiella intermedia</name>
    <dbReference type="NCBI Taxonomy" id="45354"/>
    <lineage>
        <taxon>Eukaryota</taxon>
        <taxon>Fungi</taxon>
        <taxon>Dikarya</taxon>
        <taxon>Ascomycota</taxon>
        <taxon>Saccharomycotina</taxon>
        <taxon>Pichiomycetes</taxon>
        <taxon>Metschnikowiaceae</taxon>
        <taxon>Sungouiella</taxon>
    </lineage>
</organism>
<dbReference type="Proteomes" id="UP000182334">
    <property type="component" value="Chromosome I"/>
</dbReference>
<evidence type="ECO:0000313" key="20">
    <source>
        <dbReference type="EMBL" id="SGZ46592.1"/>
    </source>
</evidence>
<comment type="subcellular location">
    <subcellularLocation>
        <location evidence="1">Nucleus</location>
    </subcellularLocation>
</comment>
<feature type="compositionally biased region" description="Polar residues" evidence="17">
    <location>
        <begin position="713"/>
        <end position="738"/>
    </location>
</feature>
<feature type="region of interest" description="Disordered" evidence="17">
    <location>
        <begin position="703"/>
        <end position="758"/>
    </location>
</feature>
<feature type="compositionally biased region" description="Polar residues" evidence="17">
    <location>
        <begin position="1116"/>
        <end position="1126"/>
    </location>
</feature>